<accession>A6I5G5</accession>
<name>A6I5G5_RAT</name>
<reference evidence="2" key="1">
    <citation type="submission" date="2005-09" db="EMBL/GenBank/DDBJ databases">
        <authorList>
            <person name="Mural R.J."/>
            <person name="Li P.W."/>
            <person name="Adams M.D."/>
            <person name="Amanatides P.G."/>
            <person name="Baden-Tillson H."/>
            <person name="Barnstead M."/>
            <person name="Chin S.H."/>
            <person name="Dew I."/>
            <person name="Evans C.A."/>
            <person name="Ferriera S."/>
            <person name="Flanigan M."/>
            <person name="Fosler C."/>
            <person name="Glodek A."/>
            <person name="Gu Z."/>
            <person name="Holt R.A."/>
            <person name="Jennings D."/>
            <person name="Kraft C.L."/>
            <person name="Lu F."/>
            <person name="Nguyen T."/>
            <person name="Nusskern D.R."/>
            <person name="Pfannkoch C.M."/>
            <person name="Sitter C."/>
            <person name="Sutton G.G."/>
            <person name="Venter J.C."/>
            <person name="Wang Z."/>
            <person name="Woodage T."/>
            <person name="Zheng X.H."/>
            <person name="Zhong F."/>
        </authorList>
    </citation>
    <scope>NUCLEOTIDE SEQUENCE [LARGE SCALE GENOMIC DNA]</scope>
    <source>
        <strain>BN</strain>
        <strain evidence="2">Sprague-Dawley</strain>
    </source>
</reference>
<organism evidence="1 2">
    <name type="scientific">Rattus norvegicus</name>
    <name type="common">Rat</name>
    <dbReference type="NCBI Taxonomy" id="10116"/>
    <lineage>
        <taxon>Eukaryota</taxon>
        <taxon>Metazoa</taxon>
        <taxon>Chordata</taxon>
        <taxon>Craniata</taxon>
        <taxon>Vertebrata</taxon>
        <taxon>Euteleostomi</taxon>
        <taxon>Mammalia</taxon>
        <taxon>Eutheria</taxon>
        <taxon>Euarchontoglires</taxon>
        <taxon>Glires</taxon>
        <taxon>Rodentia</taxon>
        <taxon>Myomorpha</taxon>
        <taxon>Muroidea</taxon>
        <taxon>Muridae</taxon>
        <taxon>Murinae</taxon>
        <taxon>Rattus</taxon>
    </lineage>
</organism>
<evidence type="ECO:0000313" key="1">
    <source>
        <dbReference type="EMBL" id="EDM10273.1"/>
    </source>
</evidence>
<evidence type="ECO:0000313" key="2">
    <source>
        <dbReference type="Proteomes" id="UP000234681"/>
    </source>
</evidence>
<dbReference type="Proteomes" id="UP000234681">
    <property type="component" value="Chromosome 2"/>
</dbReference>
<protein>
    <submittedName>
        <fullName evidence="1">RCG44773</fullName>
    </submittedName>
</protein>
<sequence length="15" mass="1883">MQHQIRQMRPTKPTM</sequence>
<dbReference type="EMBL" id="CH473955">
    <property type="protein sequence ID" value="EDM10273.1"/>
    <property type="molecule type" value="Genomic_DNA"/>
</dbReference>
<gene>
    <name evidence="1" type="ORF">rCG_44773</name>
</gene>
<proteinExistence type="predicted"/>